<proteinExistence type="inferred from homology"/>
<gene>
    <name evidence="2" type="ORF">ENG67_02905</name>
</gene>
<comment type="similarity">
    <text evidence="1">Belongs to the UPF0111 family.</text>
</comment>
<dbReference type="Gene3D" id="1.20.58.220">
    <property type="entry name" value="Phosphate transport system protein phou homolog 2, domain 2"/>
    <property type="match status" value="1"/>
</dbReference>
<name>A0A7C0X949_UNCW3</name>
<accession>A0A7C0X949</accession>
<dbReference type="EMBL" id="DRBW01000113">
    <property type="protein sequence ID" value="HDM90141.1"/>
    <property type="molecule type" value="Genomic_DNA"/>
</dbReference>
<dbReference type="PANTHER" id="PTHR36536:SF3">
    <property type="entry name" value="UPF0111 PROTEIN HI_1603"/>
    <property type="match status" value="1"/>
</dbReference>
<organism evidence="2">
    <name type="scientific">candidate division WOR-3 bacterium</name>
    <dbReference type="NCBI Taxonomy" id="2052148"/>
    <lineage>
        <taxon>Bacteria</taxon>
        <taxon>Bacteria division WOR-3</taxon>
    </lineage>
</organism>
<reference evidence="2" key="1">
    <citation type="journal article" date="2020" name="mSystems">
        <title>Genome- and Community-Level Interaction Insights into Carbon Utilization and Element Cycling Functions of Hydrothermarchaeota in Hydrothermal Sediment.</title>
        <authorList>
            <person name="Zhou Z."/>
            <person name="Liu Y."/>
            <person name="Xu W."/>
            <person name="Pan J."/>
            <person name="Luo Z.H."/>
            <person name="Li M."/>
        </authorList>
    </citation>
    <scope>NUCLEOTIDE SEQUENCE [LARGE SCALE GENOMIC DNA]</scope>
    <source>
        <strain evidence="2">HyVt-237</strain>
    </source>
</reference>
<evidence type="ECO:0000313" key="2">
    <source>
        <dbReference type="EMBL" id="HDM90141.1"/>
    </source>
</evidence>
<sequence>TIVEFSVEKPEFPSEINSHFMGLVDVSIEAVEEMVATVRAYFKDLTAVRDHVTKIMFFEKESDKIGERIKRFLFDKSDIDLSRKIHIRTFVTYLQTIADKAEDVGDRVSIYTIKRLM</sequence>
<comment type="caution">
    <text evidence="2">The sequence shown here is derived from an EMBL/GenBank/DDBJ whole genome shotgun (WGS) entry which is preliminary data.</text>
</comment>
<dbReference type="Pfam" id="PF01865">
    <property type="entry name" value="PhoU_div"/>
    <property type="match status" value="1"/>
</dbReference>
<dbReference type="InterPro" id="IPR038078">
    <property type="entry name" value="PhoU-like_sf"/>
</dbReference>
<dbReference type="AlphaFoldDB" id="A0A7C0X949"/>
<dbReference type="Proteomes" id="UP000885931">
    <property type="component" value="Unassembled WGS sequence"/>
</dbReference>
<dbReference type="InterPro" id="IPR002727">
    <property type="entry name" value="DUF47"/>
</dbReference>
<dbReference type="InterPro" id="IPR018445">
    <property type="entry name" value="Put_Phosphate_transp_reg"/>
</dbReference>
<protein>
    <submittedName>
        <fullName evidence="2">DUF47 family protein</fullName>
    </submittedName>
</protein>
<evidence type="ECO:0000256" key="1">
    <source>
        <dbReference type="ARBA" id="ARBA00008591"/>
    </source>
</evidence>
<dbReference type="PANTHER" id="PTHR36536">
    <property type="entry name" value="UPF0111 PROTEIN HI_1603"/>
    <property type="match status" value="1"/>
</dbReference>
<feature type="non-terminal residue" evidence="2">
    <location>
        <position position="1"/>
    </location>
</feature>